<organism evidence="1 2">
    <name type="scientific">Pedobacter xixiisoli</name>
    <dbReference type="NCBI Taxonomy" id="1476464"/>
    <lineage>
        <taxon>Bacteria</taxon>
        <taxon>Pseudomonadati</taxon>
        <taxon>Bacteroidota</taxon>
        <taxon>Sphingobacteriia</taxon>
        <taxon>Sphingobacteriales</taxon>
        <taxon>Sphingobacteriaceae</taxon>
        <taxon>Pedobacter</taxon>
    </lineage>
</organism>
<gene>
    <name evidence="1" type="ORF">SAMN06297358_3819</name>
</gene>
<accession>A0A286AE15</accession>
<dbReference type="OrthoDB" id="669028at2"/>
<protein>
    <submittedName>
        <fullName evidence="1">Uncharacterized protein</fullName>
    </submittedName>
</protein>
<dbReference type="EMBL" id="OCMT01000004">
    <property type="protein sequence ID" value="SOD20107.1"/>
    <property type="molecule type" value="Genomic_DNA"/>
</dbReference>
<reference evidence="2" key="1">
    <citation type="submission" date="2017-09" db="EMBL/GenBank/DDBJ databases">
        <authorList>
            <person name="Varghese N."/>
            <person name="Submissions S."/>
        </authorList>
    </citation>
    <scope>NUCLEOTIDE SEQUENCE [LARGE SCALE GENOMIC DNA]</scope>
    <source>
        <strain evidence="2">CGMCC 1.12803</strain>
    </source>
</reference>
<name>A0A286AE15_9SPHI</name>
<evidence type="ECO:0000313" key="1">
    <source>
        <dbReference type="EMBL" id="SOD20107.1"/>
    </source>
</evidence>
<dbReference type="Proteomes" id="UP000219281">
    <property type="component" value="Unassembled WGS sequence"/>
</dbReference>
<keyword evidence="2" id="KW-1185">Reference proteome</keyword>
<proteinExistence type="predicted"/>
<dbReference type="RefSeq" id="WP_097133585.1">
    <property type="nucleotide sequence ID" value="NZ_OCMT01000004.1"/>
</dbReference>
<sequence length="137" mass="16184">MSKTFTRTYIVAQFPINVQFSNRVVSIDFTPYTQSEDLSFLYQHSEELVQKIKTEYKDSYQKELKISNASFVAEIWGHIVAYKIALWMKKNINISPVQKFAKFAAFRSGVIDCGESKVDTNRWFWDILAPIFFRKYR</sequence>
<evidence type="ECO:0000313" key="2">
    <source>
        <dbReference type="Proteomes" id="UP000219281"/>
    </source>
</evidence>
<dbReference type="AlphaFoldDB" id="A0A286AE15"/>